<keyword evidence="2" id="KW-1185">Reference proteome</keyword>
<sequence length="185" mass="21535">MKIKCNLLCKVKRRRRHFGLPSDRGPGACALRVLKEKKELFGNTFTLWAASRRPSNRYLFSCTTDMYEISNSAYIWAAFVYNKAKTHGSYTNLFESLFTERLCKPFRSHRARLKDMVAAQIPHILRMRFAQCSLHLYFGNSKDGRRQYCKNVKNAFYVPVRPPTAFSYHCRPFPFTTSVLSTALI</sequence>
<accession>A0A4C1YL80</accession>
<gene>
    <name evidence="1" type="ORF">EVAR_49390_1</name>
</gene>
<organism evidence="1 2">
    <name type="scientific">Eumeta variegata</name>
    <name type="common">Bagworm moth</name>
    <name type="synonym">Eumeta japonica</name>
    <dbReference type="NCBI Taxonomy" id="151549"/>
    <lineage>
        <taxon>Eukaryota</taxon>
        <taxon>Metazoa</taxon>
        <taxon>Ecdysozoa</taxon>
        <taxon>Arthropoda</taxon>
        <taxon>Hexapoda</taxon>
        <taxon>Insecta</taxon>
        <taxon>Pterygota</taxon>
        <taxon>Neoptera</taxon>
        <taxon>Endopterygota</taxon>
        <taxon>Lepidoptera</taxon>
        <taxon>Glossata</taxon>
        <taxon>Ditrysia</taxon>
        <taxon>Tineoidea</taxon>
        <taxon>Psychidae</taxon>
        <taxon>Oiketicinae</taxon>
        <taxon>Eumeta</taxon>
    </lineage>
</organism>
<proteinExistence type="predicted"/>
<dbReference type="EMBL" id="BGZK01001320">
    <property type="protein sequence ID" value="GBP77181.1"/>
    <property type="molecule type" value="Genomic_DNA"/>
</dbReference>
<reference evidence="1 2" key="1">
    <citation type="journal article" date="2019" name="Commun. Biol.">
        <title>The bagworm genome reveals a unique fibroin gene that provides high tensile strength.</title>
        <authorList>
            <person name="Kono N."/>
            <person name="Nakamura H."/>
            <person name="Ohtoshi R."/>
            <person name="Tomita M."/>
            <person name="Numata K."/>
            <person name="Arakawa K."/>
        </authorList>
    </citation>
    <scope>NUCLEOTIDE SEQUENCE [LARGE SCALE GENOMIC DNA]</scope>
</reference>
<evidence type="ECO:0000313" key="1">
    <source>
        <dbReference type="EMBL" id="GBP77181.1"/>
    </source>
</evidence>
<evidence type="ECO:0000313" key="2">
    <source>
        <dbReference type="Proteomes" id="UP000299102"/>
    </source>
</evidence>
<dbReference type="Proteomes" id="UP000299102">
    <property type="component" value="Unassembled WGS sequence"/>
</dbReference>
<protein>
    <submittedName>
        <fullName evidence="1">Uncharacterized protein</fullName>
    </submittedName>
</protein>
<name>A0A4C1YL80_EUMVA</name>
<comment type="caution">
    <text evidence="1">The sequence shown here is derived from an EMBL/GenBank/DDBJ whole genome shotgun (WGS) entry which is preliminary data.</text>
</comment>
<dbReference type="AlphaFoldDB" id="A0A4C1YL80"/>